<name>A0ACA9LX50_9GLOM</name>
<dbReference type="EMBL" id="CAJVPT010008874">
    <property type="protein sequence ID" value="CAG8556365.1"/>
    <property type="molecule type" value="Genomic_DNA"/>
</dbReference>
<sequence>MDLTSPAFFRFSDLLRNSHAQARSNEKKGKGKVVEVDFAANLLENVRKAEEEFQFNLIQFQQLLQQAQNINNQLSTDESLGDSEYGSDLFYNDLPTSYYYEDFSDSSSDIPEGFPDVDSDEEVQAKLVDLLGFENFDFVTTLVTKRLEIVETIKNQSNFREDRKDTPEEPVSHNQPFPVRPSYGSQVTIQLESEVKEQKRIKKEQRKNMKKRNAEGEDTISANILGLNDELRLAREHQLQTARDSPLLPQQDYEEITVPMTKRANNLHNEKVVNLSEMDNLCRGTFKEYKSLNRVQSIVYPVVYQKDENMLICAPTGSGKTEIATLAILRMLSRYCDPTPSFSSDLQRFRIRKSEFKIVYIAPMKALAAEIVKKFDERLGWLGIQVKELTGDMQLTKAEITNTQILVTTPEKWDVVTRKSTGDVEMVQKVKLLIIDEVHLLHDDRGAVLESLVARTRRQVETSQSVIRIVGLSATLPNYVDVARFLGVDLNNGAEGLFYFGDGFRPVPLEQHYVGIKGKPGTLIFNNKLNQTCWDKVLKHVKEGHQVMVFVHARKETVKTAQTFREFVLSEGHEELFDVSTHSRYELVKASVMKSRNKELRELFTHSFGIHHAGMLRSDRSMTENLFKVGLIKVLCCTSTLAWGVNLPAHAVIIKGTQVYDAQKGNFVDLSLLDVMQIFGRAGRPQYESHGIGYIMTAIDKLPHYVSMMTQQHPIESKFTERIEDNLNAEISLGTVSNVDEGVRWLGYTYLFVRMRKNPLVYGMKHDEPLDDPELHGRRRELIIIAAKKLKMNNMITFEDEYYF</sequence>
<feature type="non-terminal residue" evidence="1">
    <location>
        <position position="804"/>
    </location>
</feature>
<evidence type="ECO:0000313" key="1">
    <source>
        <dbReference type="EMBL" id="CAG8556365.1"/>
    </source>
</evidence>
<comment type="caution">
    <text evidence="1">The sequence shown here is derived from an EMBL/GenBank/DDBJ whole genome shotgun (WGS) entry which is preliminary data.</text>
</comment>
<accession>A0ACA9LX50</accession>
<dbReference type="Proteomes" id="UP000789525">
    <property type="component" value="Unassembled WGS sequence"/>
</dbReference>
<proteinExistence type="predicted"/>
<evidence type="ECO:0000313" key="2">
    <source>
        <dbReference type="Proteomes" id="UP000789525"/>
    </source>
</evidence>
<organism evidence="1 2">
    <name type="scientific">Acaulospora colombiana</name>
    <dbReference type="NCBI Taxonomy" id="27376"/>
    <lineage>
        <taxon>Eukaryota</taxon>
        <taxon>Fungi</taxon>
        <taxon>Fungi incertae sedis</taxon>
        <taxon>Mucoromycota</taxon>
        <taxon>Glomeromycotina</taxon>
        <taxon>Glomeromycetes</taxon>
        <taxon>Diversisporales</taxon>
        <taxon>Acaulosporaceae</taxon>
        <taxon>Acaulospora</taxon>
    </lineage>
</organism>
<gene>
    <name evidence="1" type="ORF">ACOLOM_LOCUS5059</name>
</gene>
<reference evidence="1" key="1">
    <citation type="submission" date="2021-06" db="EMBL/GenBank/DDBJ databases">
        <authorList>
            <person name="Kallberg Y."/>
            <person name="Tangrot J."/>
            <person name="Rosling A."/>
        </authorList>
    </citation>
    <scope>NUCLEOTIDE SEQUENCE</scope>
    <source>
        <strain evidence="1">CL356</strain>
    </source>
</reference>
<protein>
    <submittedName>
        <fullName evidence="1">3173_t:CDS:1</fullName>
    </submittedName>
</protein>
<keyword evidence="2" id="KW-1185">Reference proteome</keyword>